<evidence type="ECO:0000313" key="4">
    <source>
        <dbReference type="EMBL" id="MBB5235814.1"/>
    </source>
</evidence>
<dbReference type="PROSITE" id="PS51186">
    <property type="entry name" value="GNAT"/>
    <property type="match status" value="1"/>
</dbReference>
<dbReference type="InterPro" id="IPR045039">
    <property type="entry name" value="NSI-like"/>
</dbReference>
<dbReference type="PANTHER" id="PTHR43626">
    <property type="entry name" value="ACYL-COA N-ACYLTRANSFERASE"/>
    <property type="match status" value="1"/>
</dbReference>
<dbReference type="InterPro" id="IPR016181">
    <property type="entry name" value="Acyl_CoA_acyltransferase"/>
</dbReference>
<protein>
    <submittedName>
        <fullName evidence="4">GNAT superfamily N-acetyltransferase</fullName>
    </submittedName>
</protein>
<dbReference type="RefSeq" id="WP_343057873.1">
    <property type="nucleotide sequence ID" value="NZ_JACHFN010000016.1"/>
</dbReference>
<evidence type="ECO:0000259" key="3">
    <source>
        <dbReference type="PROSITE" id="PS51186"/>
    </source>
</evidence>
<dbReference type="AlphaFoldDB" id="A0A7W8GI87"/>
<dbReference type="CDD" id="cd04301">
    <property type="entry name" value="NAT_SF"/>
    <property type="match status" value="1"/>
</dbReference>
<proteinExistence type="predicted"/>
<dbReference type="SUPFAM" id="SSF55729">
    <property type="entry name" value="Acyl-CoA N-acyltransferases (Nat)"/>
    <property type="match status" value="1"/>
</dbReference>
<keyword evidence="1 4" id="KW-0808">Transferase</keyword>
<dbReference type="Gene3D" id="3.40.630.30">
    <property type="match status" value="1"/>
</dbReference>
<accession>A0A7W8GI87</accession>
<dbReference type="InterPro" id="IPR000182">
    <property type="entry name" value="GNAT_dom"/>
</dbReference>
<evidence type="ECO:0000313" key="5">
    <source>
        <dbReference type="Proteomes" id="UP000525389"/>
    </source>
</evidence>
<comment type="caution">
    <text evidence="4">The sequence shown here is derived from an EMBL/GenBank/DDBJ whole genome shotgun (WGS) entry which is preliminary data.</text>
</comment>
<reference evidence="4 5" key="1">
    <citation type="submission" date="2020-08" db="EMBL/GenBank/DDBJ databases">
        <title>Genomic Encyclopedia of Type Strains, Phase IV (KMG-IV): sequencing the most valuable type-strain genomes for metagenomic binning, comparative biology and taxonomic classification.</title>
        <authorList>
            <person name="Goeker M."/>
        </authorList>
    </citation>
    <scope>NUCLEOTIDE SEQUENCE [LARGE SCALE GENOMIC DNA]</scope>
    <source>
        <strain evidence="4 5">DSM 101791</strain>
    </source>
</reference>
<keyword evidence="5" id="KW-1185">Reference proteome</keyword>
<feature type="domain" description="N-acetyltransferase" evidence="3">
    <location>
        <begin position="1"/>
        <end position="129"/>
    </location>
</feature>
<dbReference type="EMBL" id="JACHFN010000016">
    <property type="protein sequence ID" value="MBB5235814.1"/>
    <property type="molecule type" value="Genomic_DNA"/>
</dbReference>
<dbReference type="Proteomes" id="UP000525389">
    <property type="component" value="Unassembled WGS sequence"/>
</dbReference>
<gene>
    <name evidence="4" type="ORF">HNQ09_003278</name>
</gene>
<keyword evidence="2" id="KW-0012">Acyltransferase</keyword>
<dbReference type="GO" id="GO:0005737">
    <property type="term" value="C:cytoplasm"/>
    <property type="evidence" value="ECO:0007669"/>
    <property type="project" value="TreeGrafter"/>
</dbReference>
<evidence type="ECO:0000256" key="2">
    <source>
        <dbReference type="ARBA" id="ARBA00023315"/>
    </source>
</evidence>
<evidence type="ECO:0000256" key="1">
    <source>
        <dbReference type="ARBA" id="ARBA00022679"/>
    </source>
</evidence>
<sequence length="129" mass="13943">MTGYCLRAEVDFAALGQLREAAWGGRDDGSGWPAVLSRSLTWVTAHEQGRLVGFVNVAWDGGVHAFLLDTTVHPGWQRRGVGSRLVREAVQAARAGGAHWLHVDFEPQLEGFYAACGFRPTAAGLLRLG</sequence>
<dbReference type="PANTHER" id="PTHR43626:SF4">
    <property type="entry name" value="GCN5-RELATED N-ACETYLTRANSFERASE 2, CHLOROPLASTIC"/>
    <property type="match status" value="1"/>
</dbReference>
<name>A0A7W8GI87_9DEIO</name>
<dbReference type="GO" id="GO:0008080">
    <property type="term" value="F:N-acetyltransferase activity"/>
    <property type="evidence" value="ECO:0007669"/>
    <property type="project" value="InterPro"/>
</dbReference>
<organism evidence="4 5">
    <name type="scientific">Deinococcus budaensis</name>
    <dbReference type="NCBI Taxonomy" id="1665626"/>
    <lineage>
        <taxon>Bacteria</taxon>
        <taxon>Thermotogati</taxon>
        <taxon>Deinococcota</taxon>
        <taxon>Deinococci</taxon>
        <taxon>Deinococcales</taxon>
        <taxon>Deinococcaceae</taxon>
        <taxon>Deinococcus</taxon>
    </lineage>
</organism>
<dbReference type="Pfam" id="PF00583">
    <property type="entry name" value="Acetyltransf_1"/>
    <property type="match status" value="1"/>
</dbReference>